<dbReference type="Proteomes" id="UP000504635">
    <property type="component" value="Unplaced"/>
</dbReference>
<keyword evidence="1" id="KW-1185">Reference proteome</keyword>
<dbReference type="InParanoid" id="A0A6J2XTT5"/>
<dbReference type="RefSeq" id="XP_030754962.1">
    <property type="nucleotide sequence ID" value="XM_030899102.1"/>
</dbReference>
<reference evidence="2" key="1">
    <citation type="submission" date="2025-08" db="UniProtKB">
        <authorList>
            <consortium name="RefSeq"/>
        </authorList>
    </citation>
    <scope>IDENTIFICATION</scope>
    <source>
        <tissue evidence="2">Gonads</tissue>
    </source>
</reference>
<evidence type="ECO:0000313" key="2">
    <source>
        <dbReference type="RefSeq" id="XP_030754962.1"/>
    </source>
</evidence>
<dbReference type="GeneID" id="115881561"/>
<dbReference type="PANTHER" id="PTHR36688:SF1">
    <property type="entry name" value="ENDONUCLEASE_EXONUCLEASE_PHOSPHATASE DOMAIN-CONTAINING PROTEIN"/>
    <property type="match status" value="1"/>
</dbReference>
<protein>
    <submittedName>
        <fullName evidence="2">Uncharacterized protein LOC115881561</fullName>
    </submittedName>
</protein>
<gene>
    <name evidence="2" type="primary">LOC115881561</name>
</gene>
<accession>A0A6J2XTT5</accession>
<dbReference type="PANTHER" id="PTHR36688">
    <property type="entry name" value="ENDO/EXONUCLEASE/PHOSPHATASE DOMAIN-CONTAINING PROTEIN"/>
    <property type="match status" value="1"/>
</dbReference>
<proteinExistence type="predicted"/>
<dbReference type="OrthoDB" id="6767534at2759"/>
<sequence>MALATQHQSLETGGNQLMRDLEILHAYYKKWCLKPNPLKSETGAFHLSNRLAKEELNVYFGGERIRHNQCPTYLGVMLNRTLSYNQHITKTAQKIKSRNNILSKLTRTSWGADGNTLRTAALALTYSATEYCAPVWYTHTGIHHTYKIDVQLNEAMRVVTGTLRSTPTVWLPILANIAPPQIRRTAMAKKEWMKASTQDGLPIQLSINPPPSKRLKSRNPIWMDDELKSEYNMHSKWNELVANSLGTRNLNLVADISGALPGMDLPRYTWSRLNRFRVGHGRCRDMLHKWGIEDSPACDCGAPRQTMEHILTECLSWGHPELILRYFFGNLLDK</sequence>
<evidence type="ECO:0000313" key="1">
    <source>
        <dbReference type="Proteomes" id="UP000504635"/>
    </source>
</evidence>
<name>A0A6J2XTT5_SITOR</name>
<dbReference type="KEGG" id="soy:115881561"/>
<organism evidence="1 2">
    <name type="scientific">Sitophilus oryzae</name>
    <name type="common">Rice weevil</name>
    <name type="synonym">Curculio oryzae</name>
    <dbReference type="NCBI Taxonomy" id="7048"/>
    <lineage>
        <taxon>Eukaryota</taxon>
        <taxon>Metazoa</taxon>
        <taxon>Ecdysozoa</taxon>
        <taxon>Arthropoda</taxon>
        <taxon>Hexapoda</taxon>
        <taxon>Insecta</taxon>
        <taxon>Pterygota</taxon>
        <taxon>Neoptera</taxon>
        <taxon>Endopterygota</taxon>
        <taxon>Coleoptera</taxon>
        <taxon>Polyphaga</taxon>
        <taxon>Cucujiformia</taxon>
        <taxon>Curculionidae</taxon>
        <taxon>Dryophthorinae</taxon>
        <taxon>Sitophilus</taxon>
    </lineage>
</organism>
<dbReference type="InterPro" id="IPR052560">
    <property type="entry name" value="RdDP_mobile_element"/>
</dbReference>
<dbReference type="AlphaFoldDB" id="A0A6J2XTT5"/>